<dbReference type="AlphaFoldDB" id="A0A1J4SAV3"/>
<evidence type="ECO:0000256" key="7">
    <source>
        <dbReference type="ARBA" id="ARBA00023136"/>
    </source>
</evidence>
<feature type="transmembrane region" description="Helical" evidence="8">
    <location>
        <begin position="146"/>
        <end position="163"/>
    </location>
</feature>
<dbReference type="PANTHER" id="PTHR33908">
    <property type="entry name" value="MANNOSYLTRANSFERASE YKCB-RELATED"/>
    <property type="match status" value="1"/>
</dbReference>
<evidence type="ECO:0000313" key="10">
    <source>
        <dbReference type="EMBL" id="OIN96531.1"/>
    </source>
</evidence>
<evidence type="ECO:0000256" key="8">
    <source>
        <dbReference type="SAM" id="Phobius"/>
    </source>
</evidence>
<evidence type="ECO:0000256" key="5">
    <source>
        <dbReference type="ARBA" id="ARBA00022692"/>
    </source>
</evidence>
<dbReference type="Proteomes" id="UP000182278">
    <property type="component" value="Unassembled WGS sequence"/>
</dbReference>
<feature type="transmembrane region" description="Helical" evidence="8">
    <location>
        <begin position="315"/>
        <end position="335"/>
    </location>
</feature>
<dbReference type="GO" id="GO:0005886">
    <property type="term" value="C:plasma membrane"/>
    <property type="evidence" value="ECO:0007669"/>
    <property type="project" value="UniProtKB-SubCell"/>
</dbReference>
<evidence type="ECO:0000259" key="9">
    <source>
        <dbReference type="Pfam" id="PF13231"/>
    </source>
</evidence>
<comment type="caution">
    <text evidence="10">The sequence shown here is derived from an EMBL/GenBank/DDBJ whole genome shotgun (WGS) entry which is preliminary data.</text>
</comment>
<keyword evidence="4" id="KW-0808">Transferase</keyword>
<reference evidence="10 11" key="1">
    <citation type="journal article" date="2016" name="Environ. Microbiol.">
        <title>Genomic resolution of a cold subsurface aquifer community provides metabolic insights for novel microbes adapted to high CO concentrations.</title>
        <authorList>
            <person name="Probst A.J."/>
            <person name="Castelle C.J."/>
            <person name="Singh A."/>
            <person name="Brown C.T."/>
            <person name="Anantharaman K."/>
            <person name="Sharon I."/>
            <person name="Hug L.A."/>
            <person name="Burstein D."/>
            <person name="Emerson J.B."/>
            <person name="Thomas B.C."/>
            <person name="Banfield J.F."/>
        </authorList>
    </citation>
    <scope>NUCLEOTIDE SEQUENCE [LARGE SCALE GENOMIC DNA]</scope>
    <source>
        <strain evidence="10">CG1_02_38_46</strain>
    </source>
</reference>
<dbReference type="PANTHER" id="PTHR33908:SF11">
    <property type="entry name" value="MEMBRANE PROTEIN"/>
    <property type="match status" value="1"/>
</dbReference>
<evidence type="ECO:0000256" key="2">
    <source>
        <dbReference type="ARBA" id="ARBA00022475"/>
    </source>
</evidence>
<evidence type="ECO:0000256" key="3">
    <source>
        <dbReference type="ARBA" id="ARBA00022676"/>
    </source>
</evidence>
<dbReference type="STRING" id="1817893.AUJ66_06135"/>
<feature type="transmembrane region" description="Helical" evidence="8">
    <location>
        <begin position="94"/>
        <end position="113"/>
    </location>
</feature>
<name>A0A1J4SAV3_9BACT</name>
<proteinExistence type="predicted"/>
<accession>A0A1J4SAV3</accession>
<keyword evidence="3" id="KW-0328">Glycosyltransferase</keyword>
<evidence type="ECO:0000256" key="1">
    <source>
        <dbReference type="ARBA" id="ARBA00004651"/>
    </source>
</evidence>
<dbReference type="InterPro" id="IPR050297">
    <property type="entry name" value="LipidA_mod_glycosyltrf_83"/>
</dbReference>
<dbReference type="InterPro" id="IPR038731">
    <property type="entry name" value="RgtA/B/C-like"/>
</dbReference>
<feature type="transmembrane region" description="Helical" evidence="8">
    <location>
        <begin position="261"/>
        <end position="282"/>
    </location>
</feature>
<evidence type="ECO:0000256" key="6">
    <source>
        <dbReference type="ARBA" id="ARBA00022989"/>
    </source>
</evidence>
<dbReference type="GO" id="GO:0009103">
    <property type="term" value="P:lipopolysaccharide biosynthetic process"/>
    <property type="evidence" value="ECO:0007669"/>
    <property type="project" value="UniProtKB-ARBA"/>
</dbReference>
<comment type="subcellular location">
    <subcellularLocation>
        <location evidence="1">Cell membrane</location>
        <topology evidence="1">Multi-pass membrane protein</topology>
    </subcellularLocation>
</comment>
<sequence>MKKIFYAILITMLAGVTFFWLFYSTKDYSRTPDEVVYTMCAGSFIEWIKNPDPFSKDVLLRHWDIGYEHPSFVKILSGITWSIFHNKVGNLTSYRLATIINFSLLMVVLYIFSSPYLGRGMAICASVFLLCIPEVVKYAHLAEININLALFWFLIVIFFLKGLKTKYWIYISGIIFGLALGSKMTTFIIPVAMLIWIIKYHPPKSWNAYVIFLVLGILTFILSWPSLWFSFPSKLIEHTKFYVTSIPVTPDKPWYFGPKSFFYGIPPGLAILFIIGVAGVFIEKNQLGILSFINMLMMFLISSIHFIYPGEGIRYFLPAIPFVTILCASGLKYLCLRF</sequence>
<keyword evidence="5 8" id="KW-0812">Transmembrane</keyword>
<organism evidence="10 11">
    <name type="scientific">Candidatus Desantisbacteria bacterium CG1_02_38_46</name>
    <dbReference type="NCBI Taxonomy" id="1817893"/>
    <lineage>
        <taxon>Bacteria</taxon>
        <taxon>Candidatus Desantisiibacteriota</taxon>
    </lineage>
</organism>
<protein>
    <recommendedName>
        <fullName evidence="9">Glycosyltransferase RgtA/B/C/D-like domain-containing protein</fullName>
    </recommendedName>
</protein>
<keyword evidence="2" id="KW-1003">Cell membrane</keyword>
<feature type="transmembrane region" description="Helical" evidence="8">
    <location>
        <begin position="289"/>
        <end position="309"/>
    </location>
</feature>
<evidence type="ECO:0000256" key="4">
    <source>
        <dbReference type="ARBA" id="ARBA00022679"/>
    </source>
</evidence>
<feature type="domain" description="Glycosyltransferase RgtA/B/C/D-like" evidence="9">
    <location>
        <begin position="69"/>
        <end position="228"/>
    </location>
</feature>
<keyword evidence="6 8" id="KW-1133">Transmembrane helix</keyword>
<keyword evidence="7 8" id="KW-0472">Membrane</keyword>
<feature type="transmembrane region" description="Helical" evidence="8">
    <location>
        <begin position="209"/>
        <end position="231"/>
    </location>
</feature>
<dbReference type="EMBL" id="MNUO01000093">
    <property type="protein sequence ID" value="OIN96531.1"/>
    <property type="molecule type" value="Genomic_DNA"/>
</dbReference>
<gene>
    <name evidence="10" type="ORF">AUJ66_06135</name>
</gene>
<dbReference type="Pfam" id="PF13231">
    <property type="entry name" value="PMT_2"/>
    <property type="match status" value="1"/>
</dbReference>
<evidence type="ECO:0000313" key="11">
    <source>
        <dbReference type="Proteomes" id="UP000182278"/>
    </source>
</evidence>
<feature type="transmembrane region" description="Helical" evidence="8">
    <location>
        <begin position="169"/>
        <end position="197"/>
    </location>
</feature>
<feature type="transmembrane region" description="Helical" evidence="8">
    <location>
        <begin position="6"/>
        <end position="23"/>
    </location>
</feature>
<dbReference type="GO" id="GO:0016763">
    <property type="term" value="F:pentosyltransferase activity"/>
    <property type="evidence" value="ECO:0007669"/>
    <property type="project" value="TreeGrafter"/>
</dbReference>